<dbReference type="GO" id="GO:0003735">
    <property type="term" value="F:structural constituent of ribosome"/>
    <property type="evidence" value="ECO:0007669"/>
    <property type="project" value="InterPro"/>
</dbReference>
<comment type="similarity">
    <text evidence="1 4 5">Belongs to the universal ribosomal protein uL13 family.</text>
</comment>
<comment type="subunit">
    <text evidence="4">Part of the 50S ribosomal subunit.</text>
</comment>
<evidence type="ECO:0000313" key="8">
    <source>
        <dbReference type="Proteomes" id="UP000320496"/>
    </source>
</evidence>
<dbReference type="PANTHER" id="PTHR11545:SF2">
    <property type="entry name" value="LARGE RIBOSOMAL SUBUNIT PROTEIN UL13M"/>
    <property type="match status" value="1"/>
</dbReference>
<dbReference type="GO" id="GO:0003729">
    <property type="term" value="F:mRNA binding"/>
    <property type="evidence" value="ECO:0007669"/>
    <property type="project" value="TreeGrafter"/>
</dbReference>
<sequence length="172" mass="19669">MPGVGSVPGYEDSVVTKTFMEKRETVTPRWYVVDGDGQVVGRMAVKLANVLMGKHKPTYTPHVDCGDYVVVVNADKVRFSGQPLAHDTHPYFTQKMLRKEYDRYTGYPGGRKVLTAADLLERKPEFILHEAVRRMLPKNKLGRQMLRKLKLYAGPEHPHQAQQPEDMPEHLR</sequence>
<dbReference type="InterPro" id="IPR023563">
    <property type="entry name" value="Ribosomal_uL13_CS"/>
</dbReference>
<dbReference type="Gene3D" id="3.90.1180.10">
    <property type="entry name" value="Ribosomal protein L13"/>
    <property type="match status" value="1"/>
</dbReference>
<dbReference type="GO" id="GO:0006412">
    <property type="term" value="P:translation"/>
    <property type="evidence" value="ECO:0007669"/>
    <property type="project" value="UniProtKB-UniRule"/>
</dbReference>
<evidence type="ECO:0000256" key="1">
    <source>
        <dbReference type="ARBA" id="ARBA00006227"/>
    </source>
</evidence>
<dbReference type="AlphaFoldDB" id="A0A517ZA56"/>
<evidence type="ECO:0000256" key="6">
    <source>
        <dbReference type="RuleBase" id="RU003878"/>
    </source>
</evidence>
<accession>A0A517ZA56</accession>
<evidence type="ECO:0000256" key="2">
    <source>
        <dbReference type="ARBA" id="ARBA00022980"/>
    </source>
</evidence>
<dbReference type="Pfam" id="PF00572">
    <property type="entry name" value="Ribosomal_L13"/>
    <property type="match status" value="1"/>
</dbReference>
<dbReference type="PANTHER" id="PTHR11545">
    <property type="entry name" value="RIBOSOMAL PROTEIN L13"/>
    <property type="match status" value="1"/>
</dbReference>
<keyword evidence="3 4" id="KW-0687">Ribonucleoprotein</keyword>
<dbReference type="EMBL" id="CP036275">
    <property type="protein sequence ID" value="QDU39376.1"/>
    <property type="molecule type" value="Genomic_DNA"/>
</dbReference>
<dbReference type="GO" id="GO:0022625">
    <property type="term" value="C:cytosolic large ribosomal subunit"/>
    <property type="evidence" value="ECO:0007669"/>
    <property type="project" value="TreeGrafter"/>
</dbReference>
<comment type="function">
    <text evidence="4 6">This protein is one of the early assembly proteins of the 50S ribosomal subunit, although it is not seen to bind rRNA by itself. It is important during the early stages of 50S assembly.</text>
</comment>
<gene>
    <name evidence="4 6 7" type="primary">rplM</name>
    <name evidence="7" type="ORF">Mal4_37200</name>
</gene>
<dbReference type="PIRSF" id="PIRSF002181">
    <property type="entry name" value="Ribosomal_L13"/>
    <property type="match status" value="1"/>
</dbReference>
<evidence type="ECO:0000256" key="4">
    <source>
        <dbReference type="HAMAP-Rule" id="MF_01366"/>
    </source>
</evidence>
<dbReference type="RefSeq" id="WP_390621261.1">
    <property type="nucleotide sequence ID" value="NZ_CP036275.1"/>
</dbReference>
<organism evidence="7 8">
    <name type="scientific">Maioricimonas rarisocia</name>
    <dbReference type="NCBI Taxonomy" id="2528026"/>
    <lineage>
        <taxon>Bacteria</taxon>
        <taxon>Pseudomonadati</taxon>
        <taxon>Planctomycetota</taxon>
        <taxon>Planctomycetia</taxon>
        <taxon>Planctomycetales</taxon>
        <taxon>Planctomycetaceae</taxon>
        <taxon>Maioricimonas</taxon>
    </lineage>
</organism>
<dbReference type="SUPFAM" id="SSF52161">
    <property type="entry name" value="Ribosomal protein L13"/>
    <property type="match status" value="1"/>
</dbReference>
<evidence type="ECO:0000256" key="3">
    <source>
        <dbReference type="ARBA" id="ARBA00023274"/>
    </source>
</evidence>
<dbReference type="PROSITE" id="PS00783">
    <property type="entry name" value="RIBOSOMAL_L13"/>
    <property type="match status" value="1"/>
</dbReference>
<protein>
    <recommendedName>
        <fullName evidence="4">Large ribosomal subunit protein uL13</fullName>
    </recommendedName>
</protein>
<dbReference type="InterPro" id="IPR036899">
    <property type="entry name" value="Ribosomal_uL13_sf"/>
</dbReference>
<dbReference type="GO" id="GO:0017148">
    <property type="term" value="P:negative regulation of translation"/>
    <property type="evidence" value="ECO:0007669"/>
    <property type="project" value="TreeGrafter"/>
</dbReference>
<keyword evidence="8" id="KW-1185">Reference proteome</keyword>
<dbReference type="Proteomes" id="UP000320496">
    <property type="component" value="Chromosome"/>
</dbReference>
<dbReference type="InterPro" id="IPR005822">
    <property type="entry name" value="Ribosomal_uL13"/>
</dbReference>
<proteinExistence type="inferred from homology"/>
<dbReference type="InterPro" id="IPR005823">
    <property type="entry name" value="Ribosomal_uL13_bac-type"/>
</dbReference>
<dbReference type="CDD" id="cd00392">
    <property type="entry name" value="Ribosomal_L13"/>
    <property type="match status" value="1"/>
</dbReference>
<keyword evidence="2 4" id="KW-0689">Ribosomal protein</keyword>
<dbReference type="NCBIfam" id="TIGR01066">
    <property type="entry name" value="rplM_bact"/>
    <property type="match status" value="1"/>
</dbReference>
<evidence type="ECO:0000313" key="7">
    <source>
        <dbReference type="EMBL" id="QDU39376.1"/>
    </source>
</evidence>
<reference evidence="7 8" key="1">
    <citation type="submission" date="2019-02" db="EMBL/GenBank/DDBJ databases">
        <title>Deep-cultivation of Planctomycetes and their phenomic and genomic characterization uncovers novel biology.</title>
        <authorList>
            <person name="Wiegand S."/>
            <person name="Jogler M."/>
            <person name="Boedeker C."/>
            <person name="Pinto D."/>
            <person name="Vollmers J."/>
            <person name="Rivas-Marin E."/>
            <person name="Kohn T."/>
            <person name="Peeters S.H."/>
            <person name="Heuer A."/>
            <person name="Rast P."/>
            <person name="Oberbeckmann S."/>
            <person name="Bunk B."/>
            <person name="Jeske O."/>
            <person name="Meyerdierks A."/>
            <person name="Storesund J.E."/>
            <person name="Kallscheuer N."/>
            <person name="Luecker S."/>
            <person name="Lage O.M."/>
            <person name="Pohl T."/>
            <person name="Merkel B.J."/>
            <person name="Hornburger P."/>
            <person name="Mueller R.-W."/>
            <person name="Bruemmer F."/>
            <person name="Labrenz M."/>
            <person name="Spormann A.M."/>
            <person name="Op den Camp H."/>
            <person name="Overmann J."/>
            <person name="Amann R."/>
            <person name="Jetten M.S.M."/>
            <person name="Mascher T."/>
            <person name="Medema M.H."/>
            <person name="Devos D.P."/>
            <person name="Kaster A.-K."/>
            <person name="Ovreas L."/>
            <person name="Rohde M."/>
            <person name="Galperin M.Y."/>
            <person name="Jogler C."/>
        </authorList>
    </citation>
    <scope>NUCLEOTIDE SEQUENCE [LARGE SCALE GENOMIC DNA]</scope>
    <source>
        <strain evidence="7 8">Mal4</strain>
    </source>
</reference>
<dbReference type="KEGG" id="mri:Mal4_37200"/>
<evidence type="ECO:0000256" key="5">
    <source>
        <dbReference type="RuleBase" id="RU003877"/>
    </source>
</evidence>
<dbReference type="HAMAP" id="MF_01366">
    <property type="entry name" value="Ribosomal_uL13"/>
    <property type="match status" value="1"/>
</dbReference>
<name>A0A517ZA56_9PLAN</name>